<feature type="compositionally biased region" description="Basic and acidic residues" evidence="30">
    <location>
        <begin position="115"/>
        <end position="127"/>
    </location>
</feature>
<dbReference type="EC" id="2.7.11.1" evidence="8"/>
<evidence type="ECO:0000313" key="36">
    <source>
        <dbReference type="RefSeq" id="XP_022406520.1"/>
    </source>
</evidence>
<comment type="catalytic activity">
    <reaction evidence="25">
        <text>L-threonyl-[protein] + ATP = O-phospho-L-threonyl-[protein] + ADP + H(+)</text>
        <dbReference type="Rhea" id="RHEA:46608"/>
        <dbReference type="Rhea" id="RHEA-COMP:11060"/>
        <dbReference type="Rhea" id="RHEA-COMP:11605"/>
        <dbReference type="ChEBI" id="CHEBI:15378"/>
        <dbReference type="ChEBI" id="CHEBI:30013"/>
        <dbReference type="ChEBI" id="CHEBI:30616"/>
        <dbReference type="ChEBI" id="CHEBI:61977"/>
        <dbReference type="ChEBI" id="CHEBI:456216"/>
        <dbReference type="EC" id="2.7.11.1"/>
    </reaction>
    <physiologicalReaction direction="left-to-right" evidence="25">
        <dbReference type="Rhea" id="RHEA:46609"/>
    </physiologicalReaction>
</comment>
<dbReference type="GO" id="GO:0005524">
    <property type="term" value="F:ATP binding"/>
    <property type="evidence" value="ECO:0007669"/>
    <property type="project" value="UniProtKB-UniRule"/>
</dbReference>
<dbReference type="PROSITE" id="PS00518">
    <property type="entry name" value="ZF_RING_1"/>
    <property type="match status" value="1"/>
</dbReference>
<evidence type="ECO:0000256" key="24">
    <source>
        <dbReference type="ARBA" id="ARBA00040666"/>
    </source>
</evidence>
<evidence type="ECO:0000256" key="28">
    <source>
        <dbReference type="PROSITE-ProRule" id="PRU00175"/>
    </source>
</evidence>
<dbReference type="EC" id="2.3.2.27" evidence="7"/>
<evidence type="ECO:0000256" key="20">
    <source>
        <dbReference type="ARBA" id="ARBA00022840"/>
    </source>
</evidence>
<evidence type="ECO:0000256" key="13">
    <source>
        <dbReference type="ARBA" id="ARBA00022723"/>
    </source>
</evidence>
<evidence type="ECO:0000256" key="16">
    <source>
        <dbReference type="ARBA" id="ARBA00022771"/>
    </source>
</evidence>
<dbReference type="InterPro" id="IPR013083">
    <property type="entry name" value="Znf_RING/FYVE/PHD"/>
</dbReference>
<dbReference type="GO" id="GO:0005634">
    <property type="term" value="C:nucleus"/>
    <property type="evidence" value="ECO:0007669"/>
    <property type="project" value="TreeGrafter"/>
</dbReference>
<evidence type="ECO:0000256" key="2">
    <source>
        <dbReference type="ARBA" id="ARBA00004186"/>
    </source>
</evidence>
<evidence type="ECO:0000313" key="35">
    <source>
        <dbReference type="Proteomes" id="UP000248483"/>
    </source>
</evidence>
<dbReference type="GO" id="GO:0061630">
    <property type="term" value="F:ubiquitin protein ligase activity"/>
    <property type="evidence" value="ECO:0007669"/>
    <property type="project" value="UniProtKB-EC"/>
</dbReference>
<dbReference type="InterPro" id="IPR018957">
    <property type="entry name" value="Znf_C3HC4_RING-type"/>
</dbReference>
<evidence type="ECO:0000259" key="31">
    <source>
        <dbReference type="PROSITE" id="PS50011"/>
    </source>
</evidence>
<dbReference type="InterPro" id="IPR001841">
    <property type="entry name" value="Znf_RING"/>
</dbReference>
<evidence type="ECO:0000256" key="8">
    <source>
        <dbReference type="ARBA" id="ARBA00012513"/>
    </source>
</evidence>
<comment type="pathway">
    <text evidence="5">Protein modification; protein ubiquitination.</text>
</comment>
<dbReference type="Proteomes" id="UP000248483">
    <property type="component" value="Unplaced"/>
</dbReference>
<dbReference type="RefSeq" id="XP_022406520.1">
    <property type="nucleotide sequence ID" value="XM_022550812.2"/>
</dbReference>
<dbReference type="Pfam" id="PF07714">
    <property type="entry name" value="PK_Tyr_Ser-Thr"/>
    <property type="match status" value="1"/>
</dbReference>
<dbReference type="GO" id="GO:0004674">
    <property type="term" value="F:protein serine/threonine kinase activity"/>
    <property type="evidence" value="ECO:0007669"/>
    <property type="project" value="UniProtKB-KW"/>
</dbReference>
<dbReference type="InterPro" id="IPR017441">
    <property type="entry name" value="Protein_kinase_ATP_BS"/>
</dbReference>
<dbReference type="Gene3D" id="1.10.510.10">
    <property type="entry name" value="Transferase(Phosphotransferase) domain 1"/>
    <property type="match status" value="1"/>
</dbReference>
<keyword evidence="18" id="KW-0833">Ubl conjugation pathway</keyword>
<dbReference type="SUPFAM" id="SSF57850">
    <property type="entry name" value="RING/U-box"/>
    <property type="match status" value="1"/>
</dbReference>
<evidence type="ECO:0000256" key="25">
    <source>
        <dbReference type="ARBA" id="ARBA00048659"/>
    </source>
</evidence>
<evidence type="ECO:0000256" key="1">
    <source>
        <dbReference type="ARBA" id="ARBA00000900"/>
    </source>
</evidence>
<evidence type="ECO:0000259" key="34">
    <source>
        <dbReference type="PROSITE" id="PS50106"/>
    </source>
</evidence>
<dbReference type="InterPro" id="IPR050940">
    <property type="entry name" value="Actin_reg-Ser/Thr_kinase"/>
</dbReference>
<evidence type="ECO:0000256" key="11">
    <source>
        <dbReference type="ARBA" id="ARBA00022553"/>
    </source>
</evidence>
<feature type="region of interest" description="Disordered" evidence="30">
    <location>
        <begin position="1"/>
        <end position="30"/>
    </location>
</feature>
<dbReference type="GO" id="GO:0008270">
    <property type="term" value="F:zinc ion binding"/>
    <property type="evidence" value="ECO:0007669"/>
    <property type="project" value="UniProtKB-KW"/>
</dbReference>
<evidence type="ECO:0000256" key="4">
    <source>
        <dbReference type="ARBA" id="ARBA00004308"/>
    </source>
</evidence>
<dbReference type="GO" id="GO:0030036">
    <property type="term" value="P:actin cytoskeleton organization"/>
    <property type="evidence" value="ECO:0007669"/>
    <property type="project" value="TreeGrafter"/>
</dbReference>
<dbReference type="GeneID" id="111162707"/>
<evidence type="ECO:0000256" key="3">
    <source>
        <dbReference type="ARBA" id="ARBA00004300"/>
    </source>
</evidence>
<feature type="region of interest" description="Disordered" evidence="30">
    <location>
        <begin position="90"/>
        <end position="127"/>
    </location>
</feature>
<evidence type="ECO:0000256" key="14">
    <source>
        <dbReference type="ARBA" id="ARBA00022737"/>
    </source>
</evidence>
<dbReference type="Pfam" id="PF00595">
    <property type="entry name" value="PDZ"/>
    <property type="match status" value="1"/>
</dbReference>
<dbReference type="Gene3D" id="2.30.42.10">
    <property type="match status" value="1"/>
</dbReference>
<accession>A0A2Y9LA16</accession>
<dbReference type="PROSITE" id="PS50106">
    <property type="entry name" value="PDZ"/>
    <property type="match status" value="1"/>
</dbReference>
<dbReference type="FunFam" id="1.10.510.10:FF:000197">
    <property type="entry name" value="LIM domain kinase 2 isoform X1"/>
    <property type="match status" value="1"/>
</dbReference>
<evidence type="ECO:0000256" key="21">
    <source>
        <dbReference type="ARBA" id="ARBA00023038"/>
    </source>
</evidence>
<dbReference type="PROSITE" id="PS50089">
    <property type="entry name" value="ZF_RING_2"/>
    <property type="match status" value="1"/>
</dbReference>
<keyword evidence="19 27" id="KW-0862">Zinc</keyword>
<dbReference type="GO" id="GO:0005819">
    <property type="term" value="C:spindle"/>
    <property type="evidence" value="ECO:0007669"/>
    <property type="project" value="UniProtKB-SubCell"/>
</dbReference>
<evidence type="ECO:0000256" key="9">
    <source>
        <dbReference type="ARBA" id="ARBA00022490"/>
    </source>
</evidence>
<dbReference type="PROSITE" id="PS50023">
    <property type="entry name" value="LIM_DOMAIN_2"/>
    <property type="match status" value="1"/>
</dbReference>
<feature type="region of interest" description="Disordered" evidence="30">
    <location>
        <begin position="413"/>
        <end position="440"/>
    </location>
</feature>
<dbReference type="Pfam" id="PF00097">
    <property type="entry name" value="zf-C3HC4"/>
    <property type="match status" value="1"/>
</dbReference>
<dbReference type="InterPro" id="IPR001781">
    <property type="entry name" value="Znf_LIM"/>
</dbReference>
<dbReference type="SMART" id="SM00184">
    <property type="entry name" value="RING"/>
    <property type="match status" value="1"/>
</dbReference>
<name>A0A2Y9LA16_DELLE</name>
<feature type="domain" description="PDZ" evidence="34">
    <location>
        <begin position="334"/>
        <end position="375"/>
    </location>
</feature>
<keyword evidence="11" id="KW-0597">Phosphoprotein</keyword>
<evidence type="ECO:0000256" key="17">
    <source>
        <dbReference type="ARBA" id="ARBA00022777"/>
    </source>
</evidence>
<keyword evidence="13 27" id="KW-0479">Metal-binding</keyword>
<dbReference type="GO" id="GO:0012505">
    <property type="term" value="C:endomembrane system"/>
    <property type="evidence" value="ECO:0007669"/>
    <property type="project" value="UniProtKB-SubCell"/>
</dbReference>
<gene>
    <name evidence="36" type="primary">LOC111162707</name>
</gene>
<evidence type="ECO:0000256" key="23">
    <source>
        <dbReference type="ARBA" id="ARBA00023212"/>
    </source>
</evidence>
<reference evidence="36" key="1">
    <citation type="submission" date="2025-08" db="UniProtKB">
        <authorList>
            <consortium name="RefSeq"/>
        </authorList>
    </citation>
    <scope>IDENTIFICATION</scope>
    <source>
        <tissue evidence="36">Blood</tissue>
    </source>
</reference>
<dbReference type="InterPro" id="IPR000719">
    <property type="entry name" value="Prot_kinase_dom"/>
</dbReference>
<keyword evidence="20 29" id="KW-0067">ATP-binding</keyword>
<feature type="compositionally biased region" description="Low complexity" evidence="30">
    <location>
        <begin position="422"/>
        <end position="440"/>
    </location>
</feature>
<dbReference type="PROSITE" id="PS50011">
    <property type="entry name" value="PROTEIN_KINASE_DOM"/>
    <property type="match status" value="1"/>
</dbReference>
<dbReference type="Pfam" id="PF00412">
    <property type="entry name" value="LIM"/>
    <property type="match status" value="2"/>
</dbReference>
<keyword evidence="35" id="KW-1185">Reference proteome</keyword>
<keyword evidence="21 27" id="KW-0440">LIM domain</keyword>
<dbReference type="SMART" id="SM00228">
    <property type="entry name" value="PDZ"/>
    <property type="match status" value="1"/>
</dbReference>
<keyword evidence="17 36" id="KW-0418">Kinase</keyword>
<dbReference type="InterPro" id="IPR001478">
    <property type="entry name" value="PDZ"/>
</dbReference>
<dbReference type="Gene3D" id="3.30.40.10">
    <property type="entry name" value="Zinc/RING finger domain, C3HC4 (zinc finger)"/>
    <property type="match status" value="1"/>
</dbReference>
<evidence type="ECO:0000256" key="10">
    <source>
        <dbReference type="ARBA" id="ARBA00022527"/>
    </source>
</evidence>
<dbReference type="SUPFAM" id="SSF50156">
    <property type="entry name" value="PDZ domain-like"/>
    <property type="match status" value="1"/>
</dbReference>
<feature type="domain" description="LIM zinc-binding" evidence="32">
    <location>
        <begin position="209"/>
        <end position="269"/>
    </location>
</feature>
<comment type="similarity">
    <text evidence="6">Belongs to the protein kinase superfamily. TKL Ser/Thr protein kinase family.</text>
</comment>
<dbReference type="GO" id="GO:0005813">
    <property type="term" value="C:centrosome"/>
    <property type="evidence" value="ECO:0007669"/>
    <property type="project" value="UniProtKB-SubCell"/>
</dbReference>
<dbReference type="SUPFAM" id="SSF57716">
    <property type="entry name" value="Glucocorticoid receptor-like (DNA-binding domain)"/>
    <property type="match status" value="2"/>
</dbReference>
<feature type="domain" description="RING-type" evidence="33">
    <location>
        <begin position="39"/>
        <end position="80"/>
    </location>
</feature>
<dbReference type="PANTHER" id="PTHR46485">
    <property type="entry name" value="LIM DOMAIN KINASE 1"/>
    <property type="match status" value="1"/>
</dbReference>
<dbReference type="GO" id="GO:0005737">
    <property type="term" value="C:cytoplasm"/>
    <property type="evidence" value="ECO:0007669"/>
    <property type="project" value="TreeGrafter"/>
</dbReference>
<evidence type="ECO:0000256" key="19">
    <source>
        <dbReference type="ARBA" id="ARBA00022833"/>
    </source>
</evidence>
<dbReference type="PROSITE" id="PS00107">
    <property type="entry name" value="PROTEIN_KINASE_ATP"/>
    <property type="match status" value="1"/>
</dbReference>
<dbReference type="SUPFAM" id="SSF56112">
    <property type="entry name" value="Protein kinase-like (PK-like)"/>
    <property type="match status" value="1"/>
</dbReference>
<evidence type="ECO:0000256" key="27">
    <source>
        <dbReference type="PROSITE-ProRule" id="PRU00125"/>
    </source>
</evidence>
<comment type="subcellular location">
    <subcellularLocation>
        <location evidence="3">Cytoplasm</location>
        <location evidence="3">Cytoskeleton</location>
        <location evidence="3">Microtubule organizing center</location>
        <location evidence="3">Centrosome</location>
    </subcellularLocation>
    <subcellularLocation>
        <location evidence="2">Cytoplasm</location>
        <location evidence="2">Cytoskeleton</location>
        <location evidence="2">Spindle</location>
    </subcellularLocation>
    <subcellularLocation>
        <location evidence="4">Endomembrane system</location>
    </subcellularLocation>
</comment>
<protein>
    <recommendedName>
        <fullName evidence="24">LIM domain kinase 2</fullName>
        <ecNumber evidence="7">2.3.2.27</ecNumber>
        <ecNumber evidence="8">2.7.11.1</ecNumber>
    </recommendedName>
</protein>
<keyword evidence="16 28" id="KW-0863">Zinc-finger</keyword>
<evidence type="ECO:0000256" key="26">
    <source>
        <dbReference type="ARBA" id="ARBA00048977"/>
    </source>
</evidence>
<dbReference type="CDD" id="cd14222">
    <property type="entry name" value="STKc_LIMK2"/>
    <property type="match status" value="1"/>
</dbReference>
<dbReference type="InterPro" id="IPR017907">
    <property type="entry name" value="Znf_RING_CS"/>
</dbReference>
<comment type="catalytic activity">
    <reaction evidence="26">
        <text>L-seryl-[protein] + ATP = O-phospho-L-seryl-[protein] + ADP + H(+)</text>
        <dbReference type="Rhea" id="RHEA:17989"/>
        <dbReference type="Rhea" id="RHEA-COMP:9863"/>
        <dbReference type="Rhea" id="RHEA-COMP:11604"/>
        <dbReference type="ChEBI" id="CHEBI:15378"/>
        <dbReference type="ChEBI" id="CHEBI:29999"/>
        <dbReference type="ChEBI" id="CHEBI:30616"/>
        <dbReference type="ChEBI" id="CHEBI:83421"/>
        <dbReference type="ChEBI" id="CHEBI:456216"/>
        <dbReference type="EC" id="2.7.11.1"/>
    </reaction>
    <physiologicalReaction direction="left-to-right" evidence="26">
        <dbReference type="Rhea" id="RHEA:17990"/>
    </physiologicalReaction>
</comment>
<evidence type="ECO:0000256" key="30">
    <source>
        <dbReference type="SAM" id="MobiDB-lite"/>
    </source>
</evidence>
<dbReference type="Gene3D" id="3.30.200.20">
    <property type="entry name" value="Phosphorylase Kinase, domain 1"/>
    <property type="match status" value="1"/>
</dbReference>
<feature type="binding site" evidence="29">
    <location>
        <position position="496"/>
    </location>
    <ligand>
        <name>ATP</name>
        <dbReference type="ChEBI" id="CHEBI:30616"/>
    </ligand>
</feature>
<dbReference type="AlphaFoldDB" id="A0A2Y9LA16"/>
<dbReference type="PANTHER" id="PTHR46485:SF1">
    <property type="entry name" value="LIM DOMAIN KINASE 2"/>
    <property type="match status" value="1"/>
</dbReference>
<feature type="compositionally biased region" description="Low complexity" evidence="30">
    <location>
        <begin position="1"/>
        <end position="27"/>
    </location>
</feature>
<feature type="domain" description="Protein kinase" evidence="31">
    <location>
        <begin position="467"/>
        <end position="744"/>
    </location>
</feature>
<keyword evidence="22" id="KW-0472">Membrane</keyword>
<evidence type="ECO:0000259" key="33">
    <source>
        <dbReference type="PROSITE" id="PS50089"/>
    </source>
</evidence>
<keyword evidence="10" id="KW-0723">Serine/threonine-protein kinase</keyword>
<dbReference type="Gene3D" id="2.10.110.10">
    <property type="entry name" value="Cysteine Rich Protein"/>
    <property type="match status" value="1"/>
</dbReference>
<keyword evidence="15 29" id="KW-0547">Nucleotide-binding</keyword>
<dbReference type="InterPro" id="IPR001245">
    <property type="entry name" value="Ser-Thr/Tyr_kinase_cat_dom"/>
</dbReference>
<organism evidence="35 36">
    <name type="scientific">Delphinapterus leucas</name>
    <name type="common">Beluga whale</name>
    <dbReference type="NCBI Taxonomy" id="9749"/>
    <lineage>
        <taxon>Eukaryota</taxon>
        <taxon>Metazoa</taxon>
        <taxon>Chordata</taxon>
        <taxon>Craniata</taxon>
        <taxon>Vertebrata</taxon>
        <taxon>Euteleostomi</taxon>
        <taxon>Mammalia</taxon>
        <taxon>Eutheria</taxon>
        <taxon>Laurasiatheria</taxon>
        <taxon>Artiodactyla</taxon>
        <taxon>Whippomorpha</taxon>
        <taxon>Cetacea</taxon>
        <taxon>Odontoceti</taxon>
        <taxon>Monodontidae</taxon>
        <taxon>Delphinapterus</taxon>
    </lineage>
</organism>
<dbReference type="CDD" id="cd16744">
    <property type="entry name" value="RING-HC_RNF185"/>
    <property type="match status" value="1"/>
</dbReference>
<dbReference type="FunFam" id="2.10.110.10:FF:000090">
    <property type="entry name" value="LIM domain kinase 2"/>
    <property type="match status" value="1"/>
</dbReference>
<dbReference type="FunFam" id="3.30.40.10:FF:000062">
    <property type="entry name" value="E3 ubiquitin-protein ligase RNF185"/>
    <property type="match status" value="1"/>
</dbReference>
<evidence type="ECO:0000259" key="32">
    <source>
        <dbReference type="PROSITE" id="PS50023"/>
    </source>
</evidence>
<dbReference type="PROSITE" id="PS00478">
    <property type="entry name" value="LIM_DOMAIN_1"/>
    <property type="match status" value="2"/>
</dbReference>
<evidence type="ECO:0000256" key="18">
    <source>
        <dbReference type="ARBA" id="ARBA00022786"/>
    </source>
</evidence>
<keyword evidence="23" id="KW-0206">Cytoskeleton</keyword>
<keyword evidence="9" id="KW-0963">Cytoplasm</keyword>
<dbReference type="CDD" id="cd09465">
    <property type="entry name" value="LIM2_LIMK2"/>
    <property type="match status" value="1"/>
</dbReference>
<dbReference type="SMART" id="SM00132">
    <property type="entry name" value="LIM"/>
    <property type="match status" value="2"/>
</dbReference>
<evidence type="ECO:0000256" key="5">
    <source>
        <dbReference type="ARBA" id="ARBA00004906"/>
    </source>
</evidence>
<evidence type="ECO:0000256" key="29">
    <source>
        <dbReference type="PROSITE-ProRule" id="PRU10141"/>
    </source>
</evidence>
<sequence length="774" mass="86276">MASKGPSASASPENSSAGGPSGSSNGAGESGGQDSTFECNICLDTAKDAVISLCGHLFCWPCLHQWLETRPNRQVCPVCKAGISRDKVIPLYGRGSTGQQDPREKTPPRPQGQRPEPENRGEHKPTKCEDLWDCTGVAGREAGGPVLGFALNEVVVPDETVAPSWGFQGFGFGDGGFQMSFGIGAFPFGIFATAFNINDGRPPPGEDAWRCRGCGDHVALNQRLYRTVSEAWHSSCFRCSECQDSLTNWYYEKDGKLYCHKDYWGKFGEFCHGCSLLMTGPVMVAGEFKYHPECFACMSCKVIIEDGDAYALVQHATLYWVNRMHISPNNRNAIHPGDRILEINGTPIRTLRVEEVEDAISQTSQTLQLLIEHDPVSQRLDQLRLDARLSPHMQNARHSDTLIPLDTKENLEGTLRRRSLRRSNSISKSPGPSSPKEPLLLSRDISRSESLRCSSSYSQQIFRPCDLIHGEVLGKGFFGQAIKVTHKATGKVMVMKELIRCDEETQKTFLTEVKVMRSLDHPNVLKFIGVLYKDKKLNLLTEYIEGGTLKDFLRSVDPFPWQQKVSFAKGIASGMAYLHSMCIIHRDLNSHNCLIKLDKTVVVADFGLSRLIVEERKKPPVEKATTKKRTLRKSDRKKRYTVVGNPYWMAPEMLNGKSYDETVDVFSFGIVLCEIIGQVYADPDCLPRTLDFGLNVKLFWEKFVPTDCPPAFFPLAAICCRLEPESRPAFSKLEDSFEALSLYLGDLGIPLPAELEELDHTVTVQYGLTRDSPP</sequence>
<comment type="catalytic activity">
    <reaction evidence="1">
        <text>S-ubiquitinyl-[E2 ubiquitin-conjugating enzyme]-L-cysteine + [acceptor protein]-L-lysine = [E2 ubiquitin-conjugating enzyme]-L-cysteine + N(6)-ubiquitinyl-[acceptor protein]-L-lysine.</text>
        <dbReference type="EC" id="2.3.2.27"/>
    </reaction>
</comment>
<dbReference type="InterPro" id="IPR036034">
    <property type="entry name" value="PDZ_sf"/>
</dbReference>
<evidence type="ECO:0000256" key="6">
    <source>
        <dbReference type="ARBA" id="ARBA00005843"/>
    </source>
</evidence>
<dbReference type="InterPro" id="IPR011009">
    <property type="entry name" value="Kinase-like_dom_sf"/>
</dbReference>
<dbReference type="FunFam" id="3.30.200.20:FF:000038">
    <property type="entry name" value="LIM domain kinase 2"/>
    <property type="match status" value="1"/>
</dbReference>
<proteinExistence type="inferred from homology"/>
<evidence type="ECO:0000256" key="7">
    <source>
        <dbReference type="ARBA" id="ARBA00012483"/>
    </source>
</evidence>
<evidence type="ECO:0000256" key="15">
    <source>
        <dbReference type="ARBA" id="ARBA00022741"/>
    </source>
</evidence>
<keyword evidence="14" id="KW-0677">Repeat</keyword>
<evidence type="ECO:0000256" key="22">
    <source>
        <dbReference type="ARBA" id="ARBA00023136"/>
    </source>
</evidence>
<evidence type="ECO:0000256" key="12">
    <source>
        <dbReference type="ARBA" id="ARBA00022679"/>
    </source>
</evidence>
<keyword evidence="12" id="KW-0808">Transferase</keyword>